<dbReference type="SUPFAM" id="SSF54556">
    <property type="entry name" value="Chitinase insertion domain"/>
    <property type="match status" value="1"/>
</dbReference>
<protein>
    <recommendedName>
        <fullName evidence="8">GH18 domain-containing protein</fullName>
    </recommendedName>
</protein>
<dbReference type="InterPro" id="IPR011583">
    <property type="entry name" value="Chitinase_II/V-like_cat"/>
</dbReference>
<feature type="domain" description="GH18" evidence="8">
    <location>
        <begin position="18"/>
        <end position="365"/>
    </location>
</feature>
<keyword evidence="2" id="KW-0732">Signal</keyword>
<keyword evidence="4" id="KW-0325">Glycoprotein</keyword>
<dbReference type="Gene3D" id="3.10.50.10">
    <property type="match status" value="1"/>
</dbReference>
<evidence type="ECO:0000256" key="7">
    <source>
        <dbReference type="SAM" id="MobiDB-lite"/>
    </source>
</evidence>
<dbReference type="GO" id="GO:0008061">
    <property type="term" value="F:chitin binding"/>
    <property type="evidence" value="ECO:0007669"/>
    <property type="project" value="InterPro"/>
</dbReference>
<accession>A0A2N9FWT3</accession>
<dbReference type="AlphaFoldDB" id="A0A2N9FWT3"/>
<evidence type="ECO:0000256" key="2">
    <source>
        <dbReference type="ARBA" id="ARBA00022729"/>
    </source>
</evidence>
<name>A0A2N9FWT3_FAGSY</name>
<dbReference type="PROSITE" id="PS01095">
    <property type="entry name" value="GH18_1"/>
    <property type="match status" value="1"/>
</dbReference>
<keyword evidence="3 6" id="KW-0378">Hydrolase</keyword>
<feature type="region of interest" description="Disordered" evidence="7">
    <location>
        <begin position="1"/>
        <end position="20"/>
    </location>
</feature>
<dbReference type="InterPro" id="IPR001223">
    <property type="entry name" value="Glyco_hydro18_cat"/>
</dbReference>
<dbReference type="PANTHER" id="PTHR11177:SF368">
    <property type="entry name" value="GH18 DOMAIN-CONTAINING PROTEIN"/>
    <property type="match status" value="1"/>
</dbReference>
<dbReference type="SUPFAM" id="SSF51445">
    <property type="entry name" value="(Trans)glycosidases"/>
    <property type="match status" value="1"/>
</dbReference>
<dbReference type="FunFam" id="3.10.50.10:FF:000003">
    <property type="entry name" value="Class V chitinase CHIT5b"/>
    <property type="match status" value="1"/>
</dbReference>
<evidence type="ECO:0000256" key="4">
    <source>
        <dbReference type="ARBA" id="ARBA00023180"/>
    </source>
</evidence>
<organism evidence="9">
    <name type="scientific">Fagus sylvatica</name>
    <name type="common">Beechnut</name>
    <dbReference type="NCBI Taxonomy" id="28930"/>
    <lineage>
        <taxon>Eukaryota</taxon>
        <taxon>Viridiplantae</taxon>
        <taxon>Streptophyta</taxon>
        <taxon>Embryophyta</taxon>
        <taxon>Tracheophyta</taxon>
        <taxon>Spermatophyta</taxon>
        <taxon>Magnoliopsida</taxon>
        <taxon>eudicotyledons</taxon>
        <taxon>Gunneridae</taxon>
        <taxon>Pentapetalae</taxon>
        <taxon>rosids</taxon>
        <taxon>fabids</taxon>
        <taxon>Fagales</taxon>
        <taxon>Fagaceae</taxon>
        <taxon>Fagus</taxon>
    </lineage>
</organism>
<dbReference type="GO" id="GO:0006032">
    <property type="term" value="P:chitin catabolic process"/>
    <property type="evidence" value="ECO:0007669"/>
    <property type="project" value="TreeGrafter"/>
</dbReference>
<evidence type="ECO:0000256" key="3">
    <source>
        <dbReference type="ARBA" id="ARBA00022801"/>
    </source>
</evidence>
<dbReference type="InterPro" id="IPR029070">
    <property type="entry name" value="Chitinase_insertion_sf"/>
</dbReference>
<evidence type="ECO:0000259" key="8">
    <source>
        <dbReference type="PROSITE" id="PS51910"/>
    </source>
</evidence>
<dbReference type="PROSITE" id="PS51910">
    <property type="entry name" value="GH18_2"/>
    <property type="match status" value="1"/>
</dbReference>
<gene>
    <name evidence="9" type="ORF">FSB_LOCUS19283</name>
</gene>
<sequence>MLKQPETTSPSPSTPPRGVKGGYWPSWRAEKFPPSAIPTSYFTHFFYAFVVPDANSFQLLITQTDDQWMGNFTATLHAKTPQAKAFLSIGGGTASPNTFSNMASNPDSRAAFINSTISVARKYGFDGLDFDWEFPNTPQDMSNLSLLFKEWHEAIENESSISGKSKLFLSAAVYFASSFFLSNIPRTYPIEAINKYVDFVSPMCYDYRGSWDTAVTGEHALLYDKASSINTSYGISSWIKAGVSPEKLVMGLPLYGRTWQLKSSSDNGIGAPAVGTGPGNDGIMIYTDIEDFNVANDAAVVFDAQTVSTYSHAGTNWIGYDGPQSIEKKVEFARAQGLAGYFFWALGYDKNWTLSNIASNAWGEEI</sequence>
<evidence type="ECO:0000313" key="9">
    <source>
        <dbReference type="EMBL" id="SPC91401.1"/>
    </source>
</evidence>
<evidence type="ECO:0000256" key="6">
    <source>
        <dbReference type="RuleBase" id="RU000489"/>
    </source>
</evidence>
<dbReference type="InterPro" id="IPR050314">
    <property type="entry name" value="Glycosyl_Hydrlase_18"/>
</dbReference>
<dbReference type="Gene3D" id="3.20.20.80">
    <property type="entry name" value="Glycosidases"/>
    <property type="match status" value="1"/>
</dbReference>
<proteinExistence type="inferred from homology"/>
<dbReference type="SMART" id="SM00636">
    <property type="entry name" value="Glyco_18"/>
    <property type="match status" value="1"/>
</dbReference>
<evidence type="ECO:0000256" key="1">
    <source>
        <dbReference type="ARBA" id="ARBA00008682"/>
    </source>
</evidence>
<dbReference type="GO" id="GO:0005576">
    <property type="term" value="C:extracellular region"/>
    <property type="evidence" value="ECO:0007669"/>
    <property type="project" value="TreeGrafter"/>
</dbReference>
<dbReference type="GO" id="GO:0005975">
    <property type="term" value="P:carbohydrate metabolic process"/>
    <property type="evidence" value="ECO:0007669"/>
    <property type="project" value="InterPro"/>
</dbReference>
<comment type="similarity">
    <text evidence="1">Belongs to the glycosyl hydrolase 18 family. Chitinase class V subfamily.</text>
</comment>
<dbReference type="GO" id="GO:0004568">
    <property type="term" value="F:chitinase activity"/>
    <property type="evidence" value="ECO:0007669"/>
    <property type="project" value="TreeGrafter"/>
</dbReference>
<dbReference type="CDD" id="cd02879">
    <property type="entry name" value="GH18_plant_chitinase_class_V"/>
    <property type="match status" value="1"/>
</dbReference>
<dbReference type="EMBL" id="OIVN01001224">
    <property type="protein sequence ID" value="SPC91401.1"/>
    <property type="molecule type" value="Genomic_DNA"/>
</dbReference>
<dbReference type="Pfam" id="PF00704">
    <property type="entry name" value="Glyco_hydro_18"/>
    <property type="match status" value="1"/>
</dbReference>
<keyword evidence="5 6" id="KW-0326">Glycosidase</keyword>
<evidence type="ECO:0000256" key="5">
    <source>
        <dbReference type="ARBA" id="ARBA00023295"/>
    </source>
</evidence>
<reference evidence="9" key="1">
    <citation type="submission" date="2018-02" db="EMBL/GenBank/DDBJ databases">
        <authorList>
            <person name="Cohen D.B."/>
            <person name="Kent A.D."/>
        </authorList>
    </citation>
    <scope>NUCLEOTIDE SEQUENCE</scope>
</reference>
<dbReference type="PANTHER" id="PTHR11177">
    <property type="entry name" value="CHITINASE"/>
    <property type="match status" value="1"/>
</dbReference>
<dbReference type="InterPro" id="IPR017853">
    <property type="entry name" value="GH"/>
</dbReference>
<dbReference type="InterPro" id="IPR001579">
    <property type="entry name" value="Glyco_hydro_18_chit_AS"/>
</dbReference>